<dbReference type="Proteomes" id="UP001156856">
    <property type="component" value="Unassembled WGS sequence"/>
</dbReference>
<comment type="caution">
    <text evidence="1">The sequence shown here is derived from an EMBL/GenBank/DDBJ whole genome shotgun (WGS) entry which is preliminary data.</text>
</comment>
<evidence type="ECO:0000313" key="4">
    <source>
        <dbReference type="Proteomes" id="UP001156856"/>
    </source>
</evidence>
<proteinExistence type="predicted"/>
<dbReference type="EMBL" id="BJZU01000104">
    <property type="protein sequence ID" value="GEP06441.1"/>
    <property type="molecule type" value="Genomic_DNA"/>
</dbReference>
<protein>
    <submittedName>
        <fullName evidence="1">Uncharacterized protein</fullName>
    </submittedName>
</protein>
<dbReference type="RefSeq" id="WP_147027988.1">
    <property type="nucleotide sequence ID" value="NZ_BJZU01000104.1"/>
</dbReference>
<accession>A0A512J905</accession>
<reference evidence="2" key="1">
    <citation type="journal article" date="2014" name="Int. J. Syst. Evol. Microbiol.">
        <title>Complete genome of a new Firmicutes species belonging to the dominant human colonic microbiota ('Ruminococcus bicirculans') reveals two chromosomes and a selective capacity to utilize plant glucans.</title>
        <authorList>
            <consortium name="NISC Comparative Sequencing Program"/>
            <person name="Wegmann U."/>
            <person name="Louis P."/>
            <person name="Goesmann A."/>
            <person name="Henrissat B."/>
            <person name="Duncan S.H."/>
            <person name="Flint H.J."/>
        </authorList>
    </citation>
    <scope>NUCLEOTIDE SEQUENCE</scope>
    <source>
        <strain evidence="2">NBRC 107715</strain>
    </source>
</reference>
<sequence length="86" mass="9486">MRAARFADHPAFQPNRPRVRQVEDLNNIRAVLPLEAAEACLAVWRAMHLASAVPIALRELEALPEETRAHVITMSAAIAGTHRRAA</sequence>
<reference evidence="4" key="2">
    <citation type="journal article" date="2019" name="Int. J. Syst. Evol. Microbiol.">
        <title>The Global Catalogue of Microorganisms (GCM) 10K type strain sequencing project: providing services to taxonomists for standard genome sequencing and annotation.</title>
        <authorList>
            <consortium name="The Broad Institute Genomics Platform"/>
            <consortium name="The Broad Institute Genome Sequencing Center for Infectious Disease"/>
            <person name="Wu L."/>
            <person name="Ma J."/>
        </authorList>
    </citation>
    <scope>NUCLEOTIDE SEQUENCE [LARGE SCALE GENOMIC DNA]</scope>
    <source>
        <strain evidence="4">NBRC 107715</strain>
    </source>
</reference>
<dbReference type="OrthoDB" id="9849982at2"/>
<dbReference type="EMBL" id="BSPK01000072">
    <property type="protein sequence ID" value="GLS65481.1"/>
    <property type="molecule type" value="Genomic_DNA"/>
</dbReference>
<organism evidence="1 3">
    <name type="scientific">Methylobacterium oxalidis</name>
    <dbReference type="NCBI Taxonomy" id="944322"/>
    <lineage>
        <taxon>Bacteria</taxon>
        <taxon>Pseudomonadati</taxon>
        <taxon>Pseudomonadota</taxon>
        <taxon>Alphaproteobacteria</taxon>
        <taxon>Hyphomicrobiales</taxon>
        <taxon>Methylobacteriaceae</taxon>
        <taxon>Methylobacterium</taxon>
    </lineage>
</organism>
<reference evidence="1 3" key="3">
    <citation type="submission" date="2019-07" db="EMBL/GenBank/DDBJ databases">
        <title>Whole genome shotgun sequence of Methylobacterium oxalidis NBRC 107715.</title>
        <authorList>
            <person name="Hosoyama A."/>
            <person name="Uohara A."/>
            <person name="Ohji S."/>
            <person name="Ichikawa N."/>
        </authorList>
    </citation>
    <scope>NUCLEOTIDE SEQUENCE [LARGE SCALE GENOMIC DNA]</scope>
    <source>
        <strain evidence="1 3">NBRC 107715</strain>
    </source>
</reference>
<keyword evidence="4" id="KW-1185">Reference proteome</keyword>
<dbReference type="AlphaFoldDB" id="A0A512J905"/>
<gene>
    <name evidence="2" type="ORF">GCM10007888_38630</name>
    <name evidence="1" type="ORF">MOX02_44790</name>
</gene>
<evidence type="ECO:0000313" key="2">
    <source>
        <dbReference type="EMBL" id="GLS65481.1"/>
    </source>
</evidence>
<evidence type="ECO:0000313" key="3">
    <source>
        <dbReference type="Proteomes" id="UP000321960"/>
    </source>
</evidence>
<reference evidence="2" key="4">
    <citation type="submission" date="2023-01" db="EMBL/GenBank/DDBJ databases">
        <title>Draft genome sequence of Methylobacterium oxalidis strain NBRC 107715.</title>
        <authorList>
            <person name="Sun Q."/>
            <person name="Mori K."/>
        </authorList>
    </citation>
    <scope>NUCLEOTIDE SEQUENCE</scope>
    <source>
        <strain evidence="2">NBRC 107715</strain>
    </source>
</reference>
<name>A0A512J905_9HYPH</name>
<dbReference type="Proteomes" id="UP000321960">
    <property type="component" value="Unassembled WGS sequence"/>
</dbReference>
<evidence type="ECO:0000313" key="1">
    <source>
        <dbReference type="EMBL" id="GEP06441.1"/>
    </source>
</evidence>